<dbReference type="InParanoid" id="A0A1Z5J6R4"/>
<comment type="caution">
    <text evidence="2">The sequence shown here is derived from an EMBL/GenBank/DDBJ whole genome shotgun (WGS) entry which is preliminary data.</text>
</comment>
<name>A0A1Z5J6R4_FISSO</name>
<evidence type="ECO:0000313" key="2">
    <source>
        <dbReference type="EMBL" id="GAX09683.1"/>
    </source>
</evidence>
<protein>
    <submittedName>
        <fullName evidence="2">Uncharacterized protein</fullName>
    </submittedName>
</protein>
<keyword evidence="3" id="KW-1185">Reference proteome</keyword>
<dbReference type="AlphaFoldDB" id="A0A1Z5J6R4"/>
<keyword evidence="1" id="KW-0732">Signal</keyword>
<reference evidence="2 3" key="1">
    <citation type="journal article" date="2015" name="Plant Cell">
        <title>Oil accumulation by the oleaginous diatom Fistulifera solaris as revealed by the genome and transcriptome.</title>
        <authorList>
            <person name="Tanaka T."/>
            <person name="Maeda Y."/>
            <person name="Veluchamy A."/>
            <person name="Tanaka M."/>
            <person name="Abida H."/>
            <person name="Marechal E."/>
            <person name="Bowler C."/>
            <person name="Muto M."/>
            <person name="Sunaga Y."/>
            <person name="Tanaka M."/>
            <person name="Yoshino T."/>
            <person name="Taniguchi T."/>
            <person name="Fukuda Y."/>
            <person name="Nemoto M."/>
            <person name="Matsumoto M."/>
            <person name="Wong P.S."/>
            <person name="Aburatani S."/>
            <person name="Fujibuchi W."/>
        </authorList>
    </citation>
    <scope>NUCLEOTIDE SEQUENCE [LARGE SCALE GENOMIC DNA]</scope>
    <source>
        <strain evidence="2 3">JPCC DA0580</strain>
    </source>
</reference>
<sequence length="215" mass="24327">MFAHLLIIVVFFFGRWATWFGTVAAAAAAAADDDDDDQRRLLNVQECRWKGFDPMRLACSTCDWLPQSTKKKDCQQCCQSYFSSSFTAATNQRRTTPYQAAVLVQSSSSSTLFFPNALDRLLADKEEWEKIRNEKGGDQRLQVITTGTLPQHHSEQTPDYLRSLRPNAEILLLDETLPSSGVLSYEKLQQQAVEIISLYGLTKDDIQDLLRTVLP</sequence>
<dbReference type="EMBL" id="BDSP01000011">
    <property type="protein sequence ID" value="GAX09683.1"/>
    <property type="molecule type" value="Genomic_DNA"/>
</dbReference>
<evidence type="ECO:0000313" key="3">
    <source>
        <dbReference type="Proteomes" id="UP000198406"/>
    </source>
</evidence>
<feature type="signal peptide" evidence="1">
    <location>
        <begin position="1"/>
        <end position="17"/>
    </location>
</feature>
<proteinExistence type="predicted"/>
<accession>A0A1Z5J6R4</accession>
<gene>
    <name evidence="2" type="ORF">FisN_19Lu163</name>
</gene>
<evidence type="ECO:0000256" key="1">
    <source>
        <dbReference type="SAM" id="SignalP"/>
    </source>
</evidence>
<dbReference type="OrthoDB" id="46884at2759"/>
<organism evidence="2 3">
    <name type="scientific">Fistulifera solaris</name>
    <name type="common">Oleaginous diatom</name>
    <dbReference type="NCBI Taxonomy" id="1519565"/>
    <lineage>
        <taxon>Eukaryota</taxon>
        <taxon>Sar</taxon>
        <taxon>Stramenopiles</taxon>
        <taxon>Ochrophyta</taxon>
        <taxon>Bacillariophyta</taxon>
        <taxon>Bacillariophyceae</taxon>
        <taxon>Bacillariophycidae</taxon>
        <taxon>Naviculales</taxon>
        <taxon>Naviculaceae</taxon>
        <taxon>Fistulifera</taxon>
    </lineage>
</organism>
<feature type="chain" id="PRO_5012712586" evidence="1">
    <location>
        <begin position="18"/>
        <end position="215"/>
    </location>
</feature>
<dbReference type="Proteomes" id="UP000198406">
    <property type="component" value="Unassembled WGS sequence"/>
</dbReference>